<protein>
    <submittedName>
        <fullName evidence="6">Iglr-3</fullName>
    </submittedName>
</protein>
<feature type="transmembrane region" description="Helical" evidence="5">
    <location>
        <begin position="390"/>
        <end position="411"/>
    </location>
</feature>
<keyword evidence="2" id="KW-0732">Signal</keyword>
<dbReference type="SUPFAM" id="SSF52058">
    <property type="entry name" value="L domain-like"/>
    <property type="match status" value="1"/>
</dbReference>
<name>A0A2A6C9J2_PRIPA</name>
<evidence type="ECO:0000256" key="1">
    <source>
        <dbReference type="ARBA" id="ARBA00022614"/>
    </source>
</evidence>
<sequence length="466" mass="52124">MANKKEEEETIHELVSGSTLKGAEDKGEKGGRASQSDAFRTTAHTHFLSWYRPFWFVLSLAPFRVEEILPSFLSPYSSSFQLLVVVSIYLIVLHSIARHPPSPPSHPFPMTYSHSIYDSITSILSIDYHRAMNLLTLRMDYCNISKIDPMALSPLINLISLDLSHNSLKILSMHPLRRLRTLLLSHNELQYLPDLSHFTSLRMVDLSCNRLVAISSVLLPPRIESLLIKKNALTAIPALPSLSILQELDISGNPLSCSCLLHPFLKWSLYLFLFDPSSFPCPLPLPSHCDLSIDGAANLTTVVSTKVIPEEELCCVLHGPRNATFFWERNEKRQHPSRVESIQDGLALRSCFIARFHGLISCRAEYGNSTVSRQFSIEAPPAVLAFEEDILFYLIFSTILLLLLIPSILIINRYCSIPSSSLTTTISSTPSSPEVSEWESVTPRALLNQPPIARSESVISIVHSLP</sequence>
<dbReference type="EnsemblMetazoa" id="PPA39849.1">
    <property type="protein sequence ID" value="PPA39849.1"/>
    <property type="gene ID" value="WBGene00278218"/>
</dbReference>
<evidence type="ECO:0000313" key="6">
    <source>
        <dbReference type="EnsemblMetazoa" id="PPA39849.1"/>
    </source>
</evidence>
<evidence type="ECO:0000256" key="5">
    <source>
        <dbReference type="SAM" id="Phobius"/>
    </source>
</evidence>
<dbReference type="PANTHER" id="PTHR24366:SF96">
    <property type="entry name" value="LEUCINE RICH REPEAT CONTAINING 53"/>
    <property type="match status" value="1"/>
</dbReference>
<keyword evidence="5" id="KW-1133">Transmembrane helix</keyword>
<dbReference type="Gene3D" id="3.80.10.10">
    <property type="entry name" value="Ribonuclease Inhibitor"/>
    <property type="match status" value="2"/>
</dbReference>
<dbReference type="InterPro" id="IPR032675">
    <property type="entry name" value="LRR_dom_sf"/>
</dbReference>
<dbReference type="Proteomes" id="UP000005239">
    <property type="component" value="Unassembled WGS sequence"/>
</dbReference>
<dbReference type="Pfam" id="PF13855">
    <property type="entry name" value="LRR_8"/>
    <property type="match status" value="1"/>
</dbReference>
<dbReference type="InterPro" id="IPR001611">
    <property type="entry name" value="Leu-rich_rpt"/>
</dbReference>
<evidence type="ECO:0000256" key="3">
    <source>
        <dbReference type="ARBA" id="ARBA00022737"/>
    </source>
</evidence>
<dbReference type="PROSITE" id="PS50835">
    <property type="entry name" value="IG_LIKE"/>
    <property type="match status" value="1"/>
</dbReference>
<evidence type="ECO:0000256" key="4">
    <source>
        <dbReference type="SAM" id="MobiDB-lite"/>
    </source>
</evidence>
<dbReference type="AlphaFoldDB" id="A0A2A6C9J2"/>
<accession>A0A8R1UY55</accession>
<reference evidence="7" key="1">
    <citation type="journal article" date="2008" name="Nat. Genet.">
        <title>The Pristionchus pacificus genome provides a unique perspective on nematode lifestyle and parasitism.</title>
        <authorList>
            <person name="Dieterich C."/>
            <person name="Clifton S.W."/>
            <person name="Schuster L.N."/>
            <person name="Chinwalla A."/>
            <person name="Delehaunty K."/>
            <person name="Dinkelacker I."/>
            <person name="Fulton L."/>
            <person name="Fulton R."/>
            <person name="Godfrey J."/>
            <person name="Minx P."/>
            <person name="Mitreva M."/>
            <person name="Roeseler W."/>
            <person name="Tian H."/>
            <person name="Witte H."/>
            <person name="Yang S.P."/>
            <person name="Wilson R.K."/>
            <person name="Sommer R.J."/>
        </authorList>
    </citation>
    <scope>NUCLEOTIDE SEQUENCE [LARGE SCALE GENOMIC DNA]</scope>
    <source>
        <strain evidence="7">PS312</strain>
    </source>
</reference>
<gene>
    <name evidence="6" type="primary">WBGene00278218</name>
</gene>
<keyword evidence="1" id="KW-0433">Leucine-rich repeat</keyword>
<dbReference type="InterPro" id="IPR007110">
    <property type="entry name" value="Ig-like_dom"/>
</dbReference>
<dbReference type="PANTHER" id="PTHR24366">
    <property type="entry name" value="IG(IMMUNOGLOBULIN) AND LRR(LEUCINE RICH REPEAT) DOMAINS"/>
    <property type="match status" value="1"/>
</dbReference>
<accession>A0A2A6C9J2</accession>
<feature type="region of interest" description="Disordered" evidence="4">
    <location>
        <begin position="1"/>
        <end position="36"/>
    </location>
</feature>
<organism evidence="6 7">
    <name type="scientific">Pristionchus pacificus</name>
    <name type="common">Parasitic nematode worm</name>
    <dbReference type="NCBI Taxonomy" id="54126"/>
    <lineage>
        <taxon>Eukaryota</taxon>
        <taxon>Metazoa</taxon>
        <taxon>Ecdysozoa</taxon>
        <taxon>Nematoda</taxon>
        <taxon>Chromadorea</taxon>
        <taxon>Rhabditida</taxon>
        <taxon>Rhabditina</taxon>
        <taxon>Diplogasteromorpha</taxon>
        <taxon>Diplogasteroidea</taxon>
        <taxon>Neodiplogasteridae</taxon>
        <taxon>Pristionchus</taxon>
    </lineage>
</organism>
<keyword evidence="5" id="KW-0472">Membrane</keyword>
<keyword evidence="5" id="KW-0812">Transmembrane</keyword>
<dbReference type="PROSITE" id="PS51450">
    <property type="entry name" value="LRR"/>
    <property type="match status" value="1"/>
</dbReference>
<keyword evidence="7" id="KW-1185">Reference proteome</keyword>
<evidence type="ECO:0000313" key="7">
    <source>
        <dbReference type="Proteomes" id="UP000005239"/>
    </source>
</evidence>
<dbReference type="OrthoDB" id="2151624at2759"/>
<evidence type="ECO:0000256" key="2">
    <source>
        <dbReference type="ARBA" id="ARBA00022729"/>
    </source>
</evidence>
<reference evidence="6" key="2">
    <citation type="submission" date="2022-06" db="UniProtKB">
        <authorList>
            <consortium name="EnsemblMetazoa"/>
        </authorList>
    </citation>
    <scope>IDENTIFICATION</scope>
    <source>
        <strain evidence="6">PS312</strain>
    </source>
</reference>
<feature type="compositionally biased region" description="Basic and acidic residues" evidence="4">
    <location>
        <begin position="22"/>
        <end position="31"/>
    </location>
</feature>
<keyword evidence="3" id="KW-0677">Repeat</keyword>
<proteinExistence type="predicted"/>